<dbReference type="AlphaFoldDB" id="A0A3A1R7C8"/>
<evidence type="ECO:0000313" key="4">
    <source>
        <dbReference type="Proteomes" id="UP000265801"/>
    </source>
</evidence>
<dbReference type="InterPro" id="IPR016599">
    <property type="entry name" value="UCP012569"/>
</dbReference>
<dbReference type="Gene3D" id="2.160.20.120">
    <property type="match status" value="1"/>
</dbReference>
<dbReference type="PIRSF" id="PIRSF012569">
    <property type="entry name" value="UCP012569"/>
    <property type="match status" value="1"/>
</dbReference>
<dbReference type="InterPro" id="IPR025164">
    <property type="entry name" value="Toastrack_DUF4097"/>
</dbReference>
<keyword evidence="4" id="KW-1185">Reference proteome</keyword>
<dbReference type="RefSeq" id="WP_119545058.1">
    <property type="nucleotide sequence ID" value="NZ_QXIR01000001.1"/>
</dbReference>
<evidence type="ECO:0000259" key="2">
    <source>
        <dbReference type="Pfam" id="PF22746"/>
    </source>
</evidence>
<sequence>MNEERKRILEMVERGQLSTKEALTLLDALDKDKEDTPYKEKASYKEKETDLLDDLSRLFTGSGEKSGYQGDGKSSQHFNNGKDKLIDFFQSALNKVKNIDLDFEFNKSIELSHVFQETEVETLKEIAIDVANGKVEVLPWDQNEVRVECQVKVYRTDDLEEARRSFLANADFYIENGKMRLSTELKWMKVNSTIYVPQAQYEKVLVKVLNGTVKSERMKAASFKVRSGNGKVELKDMTAKMIEVDTSNGAIHLANIHSDSVEAESINGKVYLEGDVVETDLQSLNGTIVCSLRGERADTLHAKAVTGGIDLYVPDSIGLKGEAKSNLGSFKIEMEGINIVEEKNEVVQKHVHFSKESESDRKLHIFAHTKTGSVLIKKSEEKNDM</sequence>
<reference evidence="3 4" key="1">
    <citation type="submission" date="2018-09" db="EMBL/GenBank/DDBJ databases">
        <title>Bacillus saliacetes sp. nov., isolated from Thai shrimp paste (Ka-pi).</title>
        <authorList>
            <person name="Daroonpunt R."/>
            <person name="Tanasupawat S."/>
            <person name="Yiamsombut S."/>
        </authorList>
    </citation>
    <scope>NUCLEOTIDE SEQUENCE [LARGE SCALE GENOMIC DNA]</scope>
    <source>
        <strain evidence="3 4">SKP7-4</strain>
    </source>
</reference>
<evidence type="ECO:0000259" key="1">
    <source>
        <dbReference type="Pfam" id="PF13349"/>
    </source>
</evidence>
<dbReference type="EMBL" id="QXIR01000001">
    <property type="protein sequence ID" value="RIW39002.1"/>
    <property type="molecule type" value="Genomic_DNA"/>
</dbReference>
<feature type="domain" description="DUF4097" evidence="1">
    <location>
        <begin position="124"/>
        <end position="351"/>
    </location>
</feature>
<proteinExistence type="predicted"/>
<organism evidence="3 4">
    <name type="scientific">Bacillus salacetis</name>
    <dbReference type="NCBI Taxonomy" id="2315464"/>
    <lineage>
        <taxon>Bacteria</taxon>
        <taxon>Bacillati</taxon>
        <taxon>Bacillota</taxon>
        <taxon>Bacilli</taxon>
        <taxon>Bacillales</taxon>
        <taxon>Bacillaceae</taxon>
        <taxon>Bacillus</taxon>
    </lineage>
</organism>
<protein>
    <submittedName>
        <fullName evidence="3">DUF4097 domain-containing protein</fullName>
    </submittedName>
</protein>
<accession>A0A3A1R7C8</accession>
<gene>
    <name evidence="3" type="ORF">D3H55_01220</name>
</gene>
<dbReference type="Pfam" id="PF13349">
    <property type="entry name" value="DUF4097"/>
    <property type="match status" value="1"/>
</dbReference>
<evidence type="ECO:0000313" key="3">
    <source>
        <dbReference type="EMBL" id="RIW39002.1"/>
    </source>
</evidence>
<dbReference type="Proteomes" id="UP000265801">
    <property type="component" value="Unassembled WGS sequence"/>
</dbReference>
<dbReference type="OrthoDB" id="2240743at2"/>
<name>A0A3A1R7C8_9BACI</name>
<dbReference type="InterPro" id="IPR053959">
    <property type="entry name" value="YvlB/LiaX_N"/>
</dbReference>
<dbReference type="Pfam" id="PF22746">
    <property type="entry name" value="SHOCT-like_DUF2089-C"/>
    <property type="match status" value="1"/>
</dbReference>
<comment type="caution">
    <text evidence="3">The sequence shown here is derived from an EMBL/GenBank/DDBJ whole genome shotgun (WGS) entry which is preliminary data.</text>
</comment>
<feature type="domain" description="YvlB/LiaX N-terminal" evidence="2">
    <location>
        <begin position="3"/>
        <end position="34"/>
    </location>
</feature>